<sequence>MHQLILSIISLKFFAENLWKLWRKLVVGAARVTYHYQSLHSSSVRHQGPVNISLTWEGRVQLCGARQAFAGLLAQATLTAHGRDVTIRRSRIDLALWPPFRHHRRENELIGTLDVKPAVALFHRLSESLTPRFNNFERDADGSGQSRENLDTKLYALSSSTDEHAAILKLVSPPRYRILAVHGAKLYFRVMWSLSIGQSIVFAEDRTKTGHKATWPVVNALSITTSGRLDALLVDPKFLGNADHENIYHHPRCKRHSMLLLAEANTIGNPLTSGTFDGKSVRAKLLEKPTDVWPSKEATVPARKN</sequence>
<comment type="caution">
    <text evidence="1">The sequence shown here is derived from an EMBL/GenBank/DDBJ whole genome shotgun (WGS) entry which is preliminary data.</text>
</comment>
<accession>A0ACB8BRH1</accession>
<keyword evidence="2" id="KW-1185">Reference proteome</keyword>
<reference evidence="1" key="1">
    <citation type="journal article" date="2021" name="New Phytol.">
        <title>Evolutionary innovations through gain and loss of genes in the ectomycorrhizal Boletales.</title>
        <authorList>
            <person name="Wu G."/>
            <person name="Miyauchi S."/>
            <person name="Morin E."/>
            <person name="Kuo A."/>
            <person name="Drula E."/>
            <person name="Varga T."/>
            <person name="Kohler A."/>
            <person name="Feng B."/>
            <person name="Cao Y."/>
            <person name="Lipzen A."/>
            <person name="Daum C."/>
            <person name="Hundley H."/>
            <person name="Pangilinan J."/>
            <person name="Johnson J."/>
            <person name="Barry K."/>
            <person name="LaButti K."/>
            <person name="Ng V."/>
            <person name="Ahrendt S."/>
            <person name="Min B."/>
            <person name="Choi I.G."/>
            <person name="Park H."/>
            <person name="Plett J.M."/>
            <person name="Magnuson J."/>
            <person name="Spatafora J.W."/>
            <person name="Nagy L.G."/>
            <person name="Henrissat B."/>
            <person name="Grigoriev I.V."/>
            <person name="Yang Z.L."/>
            <person name="Xu J."/>
            <person name="Martin F.M."/>
        </authorList>
    </citation>
    <scope>NUCLEOTIDE SEQUENCE</scope>
    <source>
        <strain evidence="1">KUC20120723A-06</strain>
    </source>
</reference>
<evidence type="ECO:0000313" key="2">
    <source>
        <dbReference type="Proteomes" id="UP000790709"/>
    </source>
</evidence>
<gene>
    <name evidence="1" type="ORF">BV22DRAFT_1044974</name>
</gene>
<proteinExistence type="predicted"/>
<protein>
    <submittedName>
        <fullName evidence="1">Uncharacterized protein</fullName>
    </submittedName>
</protein>
<name>A0ACB8BRH1_9AGAM</name>
<dbReference type="Proteomes" id="UP000790709">
    <property type="component" value="Unassembled WGS sequence"/>
</dbReference>
<evidence type="ECO:0000313" key="1">
    <source>
        <dbReference type="EMBL" id="KAH7928017.1"/>
    </source>
</evidence>
<organism evidence="1 2">
    <name type="scientific">Leucogyrophana mollusca</name>
    <dbReference type="NCBI Taxonomy" id="85980"/>
    <lineage>
        <taxon>Eukaryota</taxon>
        <taxon>Fungi</taxon>
        <taxon>Dikarya</taxon>
        <taxon>Basidiomycota</taxon>
        <taxon>Agaricomycotina</taxon>
        <taxon>Agaricomycetes</taxon>
        <taxon>Agaricomycetidae</taxon>
        <taxon>Boletales</taxon>
        <taxon>Boletales incertae sedis</taxon>
        <taxon>Leucogyrophana</taxon>
    </lineage>
</organism>
<dbReference type="EMBL" id="MU266358">
    <property type="protein sequence ID" value="KAH7928017.1"/>
    <property type="molecule type" value="Genomic_DNA"/>
</dbReference>